<keyword evidence="1" id="KW-0472">Membrane</keyword>
<feature type="domain" description="Ice-binding protein C-terminal" evidence="2">
    <location>
        <begin position="152"/>
        <end position="177"/>
    </location>
</feature>
<keyword evidence="1" id="KW-0812">Transmembrane</keyword>
<dbReference type="Proteomes" id="UP000051660">
    <property type="component" value="Unassembled WGS sequence"/>
</dbReference>
<evidence type="ECO:0000256" key="1">
    <source>
        <dbReference type="SAM" id="Phobius"/>
    </source>
</evidence>
<dbReference type="Pfam" id="PF07589">
    <property type="entry name" value="PEP-CTERM"/>
    <property type="match status" value="1"/>
</dbReference>
<organism evidence="3 4">
    <name type="scientific">Bradyrhizobium lablabi</name>
    <dbReference type="NCBI Taxonomy" id="722472"/>
    <lineage>
        <taxon>Bacteria</taxon>
        <taxon>Pseudomonadati</taxon>
        <taxon>Pseudomonadota</taxon>
        <taxon>Alphaproteobacteria</taxon>
        <taxon>Hyphomicrobiales</taxon>
        <taxon>Nitrobacteraceae</taxon>
        <taxon>Bradyrhizobium</taxon>
    </lineage>
</organism>
<dbReference type="AlphaFoldDB" id="A0A0R3N6Y6"/>
<protein>
    <recommendedName>
        <fullName evidence="2">Ice-binding protein C-terminal domain-containing protein</fullName>
    </recommendedName>
</protein>
<evidence type="ECO:0000259" key="2">
    <source>
        <dbReference type="Pfam" id="PF07589"/>
    </source>
</evidence>
<feature type="transmembrane region" description="Helical" evidence="1">
    <location>
        <begin position="156"/>
        <end position="174"/>
    </location>
</feature>
<reference evidence="3 4" key="1">
    <citation type="submission" date="2014-03" db="EMBL/GenBank/DDBJ databases">
        <title>Bradyrhizobium valentinum sp. nov., isolated from effective nodules of Lupinus mariae-josephae, a lupine endemic of basic-lime soils in Eastern Spain.</title>
        <authorList>
            <person name="Duran D."/>
            <person name="Rey L."/>
            <person name="Navarro A."/>
            <person name="Busquets A."/>
            <person name="Imperial J."/>
            <person name="Ruiz-Argueso T."/>
        </authorList>
    </citation>
    <scope>NUCLEOTIDE SEQUENCE [LARGE SCALE GENOMIC DNA]</scope>
    <source>
        <strain evidence="3 4">CCBAU 23086</strain>
    </source>
</reference>
<evidence type="ECO:0000313" key="3">
    <source>
        <dbReference type="EMBL" id="KRR27902.1"/>
    </source>
</evidence>
<keyword evidence="1" id="KW-1133">Transmembrane helix</keyword>
<accession>A0A0R3N6Y6</accession>
<dbReference type="EMBL" id="LLYB01000034">
    <property type="protein sequence ID" value="KRR27902.1"/>
    <property type="molecule type" value="Genomic_DNA"/>
</dbReference>
<proteinExistence type="predicted"/>
<name>A0A0R3N6Y6_9BRAD</name>
<sequence>MLIGFCSFNSATAAVVSSSDFEVIETAGPGNTGYYTVINNSASEYIYGFSVTNPLASSVDNWTTEPDWLAGKTPLQFYPKTGFGYLTAPGYWTFSRGRPVFHVSFLTIGPNESSSNFFFGTAELASVVTLLLVDAKGNFSSMSFDATQATPAVPEASTWAMMILGFASIGVLAYRRRRSGCATA</sequence>
<gene>
    <name evidence="3" type="ORF">CQ14_08685</name>
</gene>
<comment type="caution">
    <text evidence="3">The sequence shown here is derived from an EMBL/GenBank/DDBJ whole genome shotgun (WGS) entry which is preliminary data.</text>
</comment>
<dbReference type="NCBIfam" id="TIGR02595">
    <property type="entry name" value="PEP_CTERM"/>
    <property type="match status" value="1"/>
</dbReference>
<evidence type="ECO:0000313" key="4">
    <source>
        <dbReference type="Proteomes" id="UP000051660"/>
    </source>
</evidence>
<dbReference type="InterPro" id="IPR013424">
    <property type="entry name" value="Ice-binding_C"/>
</dbReference>